<dbReference type="EMBL" id="AAHWTY010000032">
    <property type="protein sequence ID" value="ECB1913247.1"/>
    <property type="molecule type" value="Genomic_DNA"/>
</dbReference>
<accession>A0A5X8XWL8</accession>
<name>A0A5X8XWL8_SALNE</name>
<evidence type="ECO:0000313" key="1">
    <source>
        <dbReference type="EMBL" id="ECB1913247.1"/>
    </source>
</evidence>
<dbReference type="AlphaFoldDB" id="A0A5X8XWL8"/>
<comment type="caution">
    <text evidence="1">The sequence shown here is derived from an EMBL/GenBank/DDBJ whole genome shotgun (WGS) entry which is preliminary data.</text>
</comment>
<protein>
    <submittedName>
        <fullName evidence="1">Uncharacterized protein</fullName>
    </submittedName>
</protein>
<proteinExistence type="predicted"/>
<reference evidence="1" key="1">
    <citation type="submission" date="2019-01" db="EMBL/GenBank/DDBJ databases">
        <authorList>
            <person name="Ashton P.M."/>
            <person name="Dallman T."/>
            <person name="Nair S."/>
            <person name="De Pinna E."/>
            <person name="Peters T."/>
            <person name="Grant K."/>
        </authorList>
    </citation>
    <scope>NUCLEOTIDE SEQUENCE</scope>
    <source>
        <strain evidence="1">500372</strain>
    </source>
</reference>
<gene>
    <name evidence="1" type="ORF">EVG73_12725</name>
</gene>
<organism evidence="1">
    <name type="scientific">Salmonella newport</name>
    <dbReference type="NCBI Taxonomy" id="108619"/>
    <lineage>
        <taxon>Bacteria</taxon>
        <taxon>Pseudomonadati</taxon>
        <taxon>Pseudomonadota</taxon>
        <taxon>Gammaproteobacteria</taxon>
        <taxon>Enterobacterales</taxon>
        <taxon>Enterobacteriaceae</taxon>
        <taxon>Salmonella</taxon>
    </lineage>
</organism>
<sequence>MPRMYVYENEIRIRGVMDNSLFFDITDMLTREFGENFDRQATVFSVSERGNIFGRWCFLCHGTEIEAADFIIGYFDNINRNDLTVRFCIPYCGEEVWTGEFSVPESDSPSSGGSDFLEFEEKVLRLMSSHQG</sequence>